<dbReference type="SUPFAM" id="SSF82185">
    <property type="entry name" value="Histone H3 K4-specific methyltransferase SET7/9 N-terminal domain"/>
    <property type="match status" value="1"/>
</dbReference>
<gene>
    <name evidence="1" type="ORF">B0I22_3414</name>
</gene>
<reference evidence="1 2" key="1">
    <citation type="submission" date="2019-03" db="EMBL/GenBank/DDBJ databases">
        <title>Genomic Encyclopedia of Type Strains, Phase III (KMG-III): the genomes of soil and plant-associated and newly described type strains.</title>
        <authorList>
            <person name="Whitman W."/>
        </authorList>
    </citation>
    <scope>NUCLEOTIDE SEQUENCE [LARGE SCALE GENOMIC DNA]</scope>
    <source>
        <strain evidence="1 2">CGMCC 1.12802</strain>
    </source>
</reference>
<evidence type="ECO:0000313" key="1">
    <source>
        <dbReference type="EMBL" id="TDX83334.1"/>
    </source>
</evidence>
<name>A0A4R8I4T8_9FLAO</name>
<dbReference type="AlphaFoldDB" id="A0A4R8I4T8"/>
<organism evidence="1 2">
    <name type="scientific">Epilithonimonas xixisoli</name>
    <dbReference type="NCBI Taxonomy" id="1476462"/>
    <lineage>
        <taxon>Bacteria</taxon>
        <taxon>Pseudomonadati</taxon>
        <taxon>Bacteroidota</taxon>
        <taxon>Flavobacteriia</taxon>
        <taxon>Flavobacteriales</taxon>
        <taxon>Weeksellaceae</taxon>
        <taxon>Chryseobacterium group</taxon>
        <taxon>Epilithonimonas</taxon>
    </lineage>
</organism>
<accession>A0A4R8I4T8</accession>
<evidence type="ECO:0008006" key="3">
    <source>
        <dbReference type="Google" id="ProtNLM"/>
    </source>
</evidence>
<sequence>MNYKILLILIFVKTYSQEKTDWNNVYWENKIAFKKQDNTIFTGIVQSKSKNGHVKYEEIYNNGKLIKSLLYYNINFAQLVSTETIFNPETNKKIKLLNFSSDGKNKWETNFDENEEKSEFNFYKNGKVIEHKEFFQGKKNGKWFCFEKDGSKCEIEYENGKKIKDCR</sequence>
<dbReference type="Gene3D" id="3.90.930.1">
    <property type="match status" value="1"/>
</dbReference>
<protein>
    <recommendedName>
        <fullName evidence="3">MORN repeat protein</fullName>
    </recommendedName>
</protein>
<dbReference type="Proteomes" id="UP000295313">
    <property type="component" value="Unassembled WGS sequence"/>
</dbReference>
<comment type="caution">
    <text evidence="1">The sequence shown here is derived from an EMBL/GenBank/DDBJ whole genome shotgun (WGS) entry which is preliminary data.</text>
</comment>
<proteinExistence type="predicted"/>
<dbReference type="EMBL" id="SOEO01000003">
    <property type="protein sequence ID" value="TDX83334.1"/>
    <property type="molecule type" value="Genomic_DNA"/>
</dbReference>
<keyword evidence="2" id="KW-1185">Reference proteome</keyword>
<evidence type="ECO:0000313" key="2">
    <source>
        <dbReference type="Proteomes" id="UP000295313"/>
    </source>
</evidence>